<sequence length="129" mass="13715">MVFEDSADYDAEPSVIGAARDFVEDFIKRGAPALTVSDRQRGAAALVTSELVTNTVRHAPGPFRLRLELSADQLVIAVTDGSAGQPVSRPPDPTRVGQHGMEIVLALCRSVHVELTAHGKTVIARLATS</sequence>
<dbReference type="PANTHER" id="PTHR35526">
    <property type="entry name" value="ANTI-SIGMA-F FACTOR RSBW-RELATED"/>
    <property type="match status" value="1"/>
</dbReference>
<dbReference type="InterPro" id="IPR003594">
    <property type="entry name" value="HATPase_dom"/>
</dbReference>
<evidence type="ECO:0000259" key="2">
    <source>
        <dbReference type="Pfam" id="PF13581"/>
    </source>
</evidence>
<dbReference type="InterPro" id="IPR050267">
    <property type="entry name" value="Anti-sigma-factor_SerPK"/>
</dbReference>
<dbReference type="RefSeq" id="WP_330797993.1">
    <property type="nucleotide sequence ID" value="NZ_JAZEWV010000021.1"/>
</dbReference>
<dbReference type="Gene3D" id="3.30.565.10">
    <property type="entry name" value="Histidine kinase-like ATPase, C-terminal domain"/>
    <property type="match status" value="1"/>
</dbReference>
<accession>A0ABU7PG66</accession>
<comment type="caution">
    <text evidence="3">The sequence shown here is derived from an EMBL/GenBank/DDBJ whole genome shotgun (WGS) entry which is preliminary data.</text>
</comment>
<protein>
    <submittedName>
        <fullName evidence="3">ATP-binding protein</fullName>
    </submittedName>
</protein>
<keyword evidence="3" id="KW-0547">Nucleotide-binding</keyword>
<keyword evidence="4" id="KW-1185">Reference proteome</keyword>
<dbReference type="Pfam" id="PF13581">
    <property type="entry name" value="HATPase_c_2"/>
    <property type="match status" value="1"/>
</dbReference>
<dbReference type="CDD" id="cd16936">
    <property type="entry name" value="HATPase_RsbW-like"/>
    <property type="match status" value="1"/>
</dbReference>
<organism evidence="3 4">
    <name type="scientific">Actinacidiphila polyblastidii</name>
    <dbReference type="NCBI Taxonomy" id="3110430"/>
    <lineage>
        <taxon>Bacteria</taxon>
        <taxon>Bacillati</taxon>
        <taxon>Actinomycetota</taxon>
        <taxon>Actinomycetes</taxon>
        <taxon>Kitasatosporales</taxon>
        <taxon>Streptomycetaceae</taxon>
        <taxon>Actinacidiphila</taxon>
    </lineage>
</organism>
<feature type="domain" description="Histidine kinase/HSP90-like ATPase" evidence="2">
    <location>
        <begin position="11"/>
        <end position="125"/>
    </location>
</feature>
<evidence type="ECO:0000256" key="1">
    <source>
        <dbReference type="ARBA" id="ARBA00022527"/>
    </source>
</evidence>
<gene>
    <name evidence="3" type="ORF">V2S66_22955</name>
</gene>
<dbReference type="InterPro" id="IPR036890">
    <property type="entry name" value="HATPase_C_sf"/>
</dbReference>
<evidence type="ECO:0000313" key="4">
    <source>
        <dbReference type="Proteomes" id="UP001344658"/>
    </source>
</evidence>
<name>A0ABU7PG66_9ACTN</name>
<keyword evidence="1" id="KW-0418">Kinase</keyword>
<proteinExistence type="predicted"/>
<dbReference type="GO" id="GO:0005524">
    <property type="term" value="F:ATP binding"/>
    <property type="evidence" value="ECO:0007669"/>
    <property type="project" value="UniProtKB-KW"/>
</dbReference>
<keyword evidence="1" id="KW-0723">Serine/threonine-protein kinase</keyword>
<dbReference type="Proteomes" id="UP001344658">
    <property type="component" value="Unassembled WGS sequence"/>
</dbReference>
<keyword evidence="1" id="KW-0808">Transferase</keyword>
<reference evidence="3 4" key="1">
    <citation type="submission" date="2023-12" db="EMBL/GenBank/DDBJ databases">
        <title>Streptomyces sp. V4-01.</title>
        <authorList>
            <person name="Somphong A."/>
            <person name="Phongsopitanun W."/>
        </authorList>
    </citation>
    <scope>NUCLEOTIDE SEQUENCE [LARGE SCALE GENOMIC DNA]</scope>
    <source>
        <strain evidence="3 4">V4-01</strain>
    </source>
</reference>
<dbReference type="EMBL" id="JAZEWV010000021">
    <property type="protein sequence ID" value="MEE4544814.1"/>
    <property type="molecule type" value="Genomic_DNA"/>
</dbReference>
<dbReference type="PANTHER" id="PTHR35526:SF3">
    <property type="entry name" value="ANTI-SIGMA-F FACTOR RSBW"/>
    <property type="match status" value="1"/>
</dbReference>
<keyword evidence="3" id="KW-0067">ATP-binding</keyword>
<dbReference type="SUPFAM" id="SSF55874">
    <property type="entry name" value="ATPase domain of HSP90 chaperone/DNA topoisomerase II/histidine kinase"/>
    <property type="match status" value="1"/>
</dbReference>
<evidence type="ECO:0000313" key="3">
    <source>
        <dbReference type="EMBL" id="MEE4544814.1"/>
    </source>
</evidence>